<feature type="region of interest" description="Disordered" evidence="1">
    <location>
        <begin position="1"/>
        <end position="25"/>
    </location>
</feature>
<dbReference type="AlphaFoldDB" id="A0A4R6ZKI8"/>
<accession>A0A4R6ZKI8</accession>
<comment type="caution">
    <text evidence="2">The sequence shown here is derived from an EMBL/GenBank/DDBJ whole genome shotgun (WGS) entry which is preliminary data.</text>
</comment>
<dbReference type="RefSeq" id="WP_133636343.1">
    <property type="nucleotide sequence ID" value="NZ_SNZJ01000011.1"/>
</dbReference>
<organism evidence="2 3">
    <name type="scientific">Halomonas ventosae</name>
    <dbReference type="NCBI Taxonomy" id="229007"/>
    <lineage>
        <taxon>Bacteria</taxon>
        <taxon>Pseudomonadati</taxon>
        <taxon>Pseudomonadota</taxon>
        <taxon>Gammaproteobacteria</taxon>
        <taxon>Oceanospirillales</taxon>
        <taxon>Halomonadaceae</taxon>
        <taxon>Halomonas</taxon>
    </lineage>
</organism>
<evidence type="ECO:0000313" key="2">
    <source>
        <dbReference type="EMBL" id="TDR52775.1"/>
    </source>
</evidence>
<proteinExistence type="predicted"/>
<dbReference type="Proteomes" id="UP000295212">
    <property type="component" value="Unassembled WGS sequence"/>
</dbReference>
<sequence>MVERPDQGRHRQQDQRHGQEPQRPVLAHPFVDLHRWLHVRQAPQQRRGGLTALVELLVGAHAGRGMERHTLPLGVDELDMQLRRRG</sequence>
<reference evidence="2 3" key="1">
    <citation type="submission" date="2019-03" db="EMBL/GenBank/DDBJ databases">
        <title>Genomic Encyclopedia of Type Strains, Phase III (KMG-III): the genomes of soil and plant-associated and newly described type strains.</title>
        <authorList>
            <person name="Whitman W."/>
        </authorList>
    </citation>
    <scope>NUCLEOTIDE SEQUENCE [LARGE SCALE GENOMIC DNA]</scope>
    <source>
        <strain evidence="2 3">CECT 5797</strain>
    </source>
</reference>
<evidence type="ECO:0000313" key="3">
    <source>
        <dbReference type="Proteomes" id="UP000295212"/>
    </source>
</evidence>
<feature type="compositionally biased region" description="Basic and acidic residues" evidence="1">
    <location>
        <begin position="1"/>
        <end position="20"/>
    </location>
</feature>
<protein>
    <submittedName>
        <fullName evidence="2">Uncharacterized protein</fullName>
    </submittedName>
</protein>
<gene>
    <name evidence="2" type="ORF">DFP85_11199</name>
</gene>
<dbReference type="EMBL" id="SNZJ01000011">
    <property type="protein sequence ID" value="TDR52775.1"/>
    <property type="molecule type" value="Genomic_DNA"/>
</dbReference>
<evidence type="ECO:0000256" key="1">
    <source>
        <dbReference type="SAM" id="MobiDB-lite"/>
    </source>
</evidence>
<name>A0A4R6ZKI8_9GAMM</name>